<dbReference type="Proteomes" id="UP000265520">
    <property type="component" value="Unassembled WGS sequence"/>
</dbReference>
<feature type="region of interest" description="Disordered" evidence="1">
    <location>
        <begin position="1"/>
        <end position="59"/>
    </location>
</feature>
<proteinExistence type="predicted"/>
<evidence type="ECO:0000313" key="3">
    <source>
        <dbReference type="Proteomes" id="UP000265520"/>
    </source>
</evidence>
<name>A0A392RNE6_9FABA</name>
<organism evidence="2 3">
    <name type="scientific">Trifolium medium</name>
    <dbReference type="NCBI Taxonomy" id="97028"/>
    <lineage>
        <taxon>Eukaryota</taxon>
        <taxon>Viridiplantae</taxon>
        <taxon>Streptophyta</taxon>
        <taxon>Embryophyta</taxon>
        <taxon>Tracheophyta</taxon>
        <taxon>Spermatophyta</taxon>
        <taxon>Magnoliopsida</taxon>
        <taxon>eudicotyledons</taxon>
        <taxon>Gunneridae</taxon>
        <taxon>Pentapetalae</taxon>
        <taxon>rosids</taxon>
        <taxon>fabids</taxon>
        <taxon>Fabales</taxon>
        <taxon>Fabaceae</taxon>
        <taxon>Papilionoideae</taxon>
        <taxon>50 kb inversion clade</taxon>
        <taxon>NPAAA clade</taxon>
        <taxon>Hologalegina</taxon>
        <taxon>IRL clade</taxon>
        <taxon>Trifolieae</taxon>
        <taxon>Trifolium</taxon>
    </lineage>
</organism>
<feature type="non-terminal residue" evidence="2">
    <location>
        <position position="59"/>
    </location>
</feature>
<protein>
    <submittedName>
        <fullName evidence="2">Uncharacterized protein</fullName>
    </submittedName>
</protein>
<feature type="non-terminal residue" evidence="2">
    <location>
        <position position="1"/>
    </location>
</feature>
<feature type="compositionally biased region" description="Low complexity" evidence="1">
    <location>
        <begin position="1"/>
        <end position="29"/>
    </location>
</feature>
<comment type="caution">
    <text evidence="2">The sequence shown here is derived from an EMBL/GenBank/DDBJ whole genome shotgun (WGS) entry which is preliminary data.</text>
</comment>
<dbReference type="AlphaFoldDB" id="A0A392RNE6"/>
<accession>A0A392RNE6</accession>
<reference evidence="2 3" key="1">
    <citation type="journal article" date="2018" name="Front. Plant Sci.">
        <title>Red Clover (Trifolium pratense) and Zigzag Clover (T. medium) - A Picture of Genomic Similarities and Differences.</title>
        <authorList>
            <person name="Dluhosova J."/>
            <person name="Istvanek J."/>
            <person name="Nedelnik J."/>
            <person name="Repkova J."/>
        </authorList>
    </citation>
    <scope>NUCLEOTIDE SEQUENCE [LARGE SCALE GENOMIC DNA]</scope>
    <source>
        <strain evidence="3">cv. 10/8</strain>
        <tissue evidence="2">Leaf</tissue>
    </source>
</reference>
<keyword evidence="3" id="KW-1185">Reference proteome</keyword>
<evidence type="ECO:0000256" key="1">
    <source>
        <dbReference type="SAM" id="MobiDB-lite"/>
    </source>
</evidence>
<evidence type="ECO:0000313" key="2">
    <source>
        <dbReference type="EMBL" id="MCI38161.1"/>
    </source>
</evidence>
<sequence length="59" mass="6322">VGGSYSYPPQGGYYPPQAAYPPQGGYYPPQQYPPSGYPQSGYNQPAYPASHGYPSAYPS</sequence>
<dbReference type="EMBL" id="LXQA010252671">
    <property type="protein sequence ID" value="MCI38161.1"/>
    <property type="molecule type" value="Genomic_DNA"/>
</dbReference>